<feature type="binding site" evidence="8">
    <location>
        <position position="211"/>
    </location>
    <ligand>
        <name>Mg(2+)</name>
        <dbReference type="ChEBI" id="CHEBI:18420"/>
    </ligand>
</feature>
<feature type="transmembrane region" description="Helical" evidence="10">
    <location>
        <begin position="77"/>
        <end position="101"/>
    </location>
</feature>
<dbReference type="GO" id="GO:0004725">
    <property type="term" value="F:protein tyrosine phosphatase activity"/>
    <property type="evidence" value="ECO:0007669"/>
    <property type="project" value="UniProtKB-EC"/>
</dbReference>
<evidence type="ECO:0000256" key="8">
    <source>
        <dbReference type="PIRSR" id="PIRSR628472-2"/>
    </source>
</evidence>
<evidence type="ECO:0000256" key="7">
    <source>
        <dbReference type="PIRSR" id="PIRSR628472-1"/>
    </source>
</evidence>
<keyword evidence="10" id="KW-0472">Membrane</keyword>
<keyword evidence="8" id="KW-0479">Metal-binding</keyword>
<evidence type="ECO:0000256" key="2">
    <source>
        <dbReference type="ARBA" id="ARBA00013064"/>
    </source>
</evidence>
<comment type="caution">
    <text evidence="11">The sequence shown here is derived from an EMBL/GenBank/DDBJ whole genome shotgun (WGS) entry which is preliminary data.</text>
</comment>
<feature type="binding site" evidence="8">
    <location>
        <position position="453"/>
    </location>
    <ligand>
        <name>Mg(2+)</name>
        <dbReference type="ChEBI" id="CHEBI:18420"/>
    </ligand>
</feature>
<evidence type="ECO:0000256" key="4">
    <source>
        <dbReference type="ARBA" id="ARBA00022842"/>
    </source>
</evidence>
<comment type="cofactor">
    <cofactor evidence="8">
        <name>Mg(2+)</name>
        <dbReference type="ChEBI" id="CHEBI:18420"/>
    </cofactor>
    <text evidence="8">Binds 1 Mg(2+) ion per subunit.</text>
</comment>
<dbReference type="PANTHER" id="PTHR10190:SF16">
    <property type="entry name" value="DEVELOPMENTAL PROTEIN EYES ABSENT"/>
    <property type="match status" value="1"/>
</dbReference>
<evidence type="ECO:0000256" key="10">
    <source>
        <dbReference type="SAM" id="Phobius"/>
    </source>
</evidence>
<dbReference type="AlphaFoldDB" id="A0A8K1C554"/>
<dbReference type="GO" id="GO:0005634">
    <property type="term" value="C:nucleus"/>
    <property type="evidence" value="ECO:0007669"/>
    <property type="project" value="TreeGrafter"/>
</dbReference>
<evidence type="ECO:0000256" key="9">
    <source>
        <dbReference type="SAM" id="MobiDB-lite"/>
    </source>
</evidence>
<dbReference type="Proteomes" id="UP000794436">
    <property type="component" value="Unassembled WGS sequence"/>
</dbReference>
<feature type="region of interest" description="Disordered" evidence="9">
    <location>
        <begin position="115"/>
        <end position="167"/>
    </location>
</feature>
<sequence length="498" mass="56684">MHQVEDGPLGALPYRFTRWDSTECNWTTGMTLPGICAPPPPIFHGYATAAASKWVEQSAQRTAMTMTAVIRAQVERVLVQVVMLPVVWMSVCCALGAFMGIECIMTLRKTLTMEEPTTVHRPKHKNENESSDDKADLNDRPVKKSRLRRDETKPRSEAKARATSEKDTTKTTLLITVQATKQDVEAVTKWTSEPSPVTRRRRRRVYIWDLDETLLLFASLYSGQFARTHRKDIPTSVALGEQMMTYLVAVLDRHFYFNELHNMDIDHIASLVENPASAEQDSKAGDSKKASDDKPVDRRAAIYKRIRAIYEREQPVDFLDETQSHWYAAREALVAAIDGFSGKWLREAREVLELTTTRARARPTHKPADGEKTTRDEFDQFGSTEEGEEDDLNVLVTNTQLSPALCKCLIYNLHTYFPIETVYSSSKVHKYECFERIMTQYRGSDVEFIAIGDGAEEEHVSRTLGIAFHRIGTLDDLKQLRYELELVERPTAQEAKAD</sequence>
<feature type="region of interest" description="Disordered" evidence="9">
    <location>
        <begin position="276"/>
        <end position="295"/>
    </location>
</feature>
<keyword evidence="10" id="KW-1133">Transmembrane helix</keyword>
<organism evidence="11 12">
    <name type="scientific">Pythium oligandrum</name>
    <name type="common">Mycoparasitic fungus</name>
    <dbReference type="NCBI Taxonomy" id="41045"/>
    <lineage>
        <taxon>Eukaryota</taxon>
        <taxon>Sar</taxon>
        <taxon>Stramenopiles</taxon>
        <taxon>Oomycota</taxon>
        <taxon>Peronosporomycetes</taxon>
        <taxon>Pythiales</taxon>
        <taxon>Pythiaceae</taxon>
        <taxon>Pythium</taxon>
    </lineage>
</organism>
<evidence type="ECO:0000313" key="12">
    <source>
        <dbReference type="Proteomes" id="UP000794436"/>
    </source>
</evidence>
<keyword evidence="12" id="KW-1185">Reference proteome</keyword>
<protein>
    <recommendedName>
        <fullName evidence="2">protein-tyrosine-phosphatase</fullName>
        <ecNumber evidence="2">3.1.3.48</ecNumber>
    </recommendedName>
</protein>
<keyword evidence="10" id="KW-0812">Transmembrane</keyword>
<dbReference type="InterPro" id="IPR028472">
    <property type="entry name" value="EYA"/>
</dbReference>
<proteinExistence type="inferred from homology"/>
<evidence type="ECO:0000313" key="11">
    <source>
        <dbReference type="EMBL" id="TMW56620.1"/>
    </source>
</evidence>
<feature type="compositionally biased region" description="Basic and acidic residues" evidence="9">
    <location>
        <begin position="125"/>
        <end position="167"/>
    </location>
</feature>
<keyword evidence="5" id="KW-0904">Protein phosphatase</keyword>
<evidence type="ECO:0000256" key="3">
    <source>
        <dbReference type="ARBA" id="ARBA00022801"/>
    </source>
</evidence>
<comment type="similarity">
    <text evidence="1">Belongs to the HAD-like hydrolase superfamily. EYA family.</text>
</comment>
<dbReference type="Gene3D" id="3.40.50.12350">
    <property type="match status" value="1"/>
</dbReference>
<dbReference type="GO" id="GO:0045739">
    <property type="term" value="P:positive regulation of DNA repair"/>
    <property type="evidence" value="ECO:0007669"/>
    <property type="project" value="TreeGrafter"/>
</dbReference>
<gene>
    <name evidence="11" type="ORF">Poli38472_006630</name>
</gene>
<reference evidence="11" key="1">
    <citation type="submission" date="2019-03" db="EMBL/GenBank/DDBJ databases">
        <title>Long read genome sequence of the mycoparasitic Pythium oligandrum ATCC 38472 isolated from sugarbeet rhizosphere.</title>
        <authorList>
            <person name="Gaulin E."/>
        </authorList>
    </citation>
    <scope>NUCLEOTIDE SEQUENCE</scope>
    <source>
        <strain evidence="11">ATCC 38472_TT</strain>
    </source>
</reference>
<name>A0A8K1C554_PYTOL</name>
<dbReference type="GO" id="GO:0030154">
    <property type="term" value="P:cell differentiation"/>
    <property type="evidence" value="ECO:0007669"/>
    <property type="project" value="TreeGrafter"/>
</dbReference>
<evidence type="ECO:0000256" key="6">
    <source>
        <dbReference type="ARBA" id="ARBA00051722"/>
    </source>
</evidence>
<dbReference type="EMBL" id="SPLM01000145">
    <property type="protein sequence ID" value="TMW56620.1"/>
    <property type="molecule type" value="Genomic_DNA"/>
</dbReference>
<feature type="compositionally biased region" description="Basic and acidic residues" evidence="9">
    <location>
        <begin position="280"/>
        <end position="295"/>
    </location>
</feature>
<feature type="active site" description="Nucleophile" evidence="7">
    <location>
        <position position="209"/>
    </location>
</feature>
<keyword evidence="4 8" id="KW-0460">Magnesium</keyword>
<keyword evidence="3" id="KW-0378">Hydrolase</keyword>
<dbReference type="PANTHER" id="PTHR10190">
    <property type="entry name" value="EYES ABSENT"/>
    <property type="match status" value="1"/>
</dbReference>
<feature type="binding site" evidence="8">
    <location>
        <position position="209"/>
    </location>
    <ligand>
        <name>Mg(2+)</name>
        <dbReference type="ChEBI" id="CHEBI:18420"/>
    </ligand>
</feature>
<dbReference type="EC" id="3.1.3.48" evidence="2"/>
<accession>A0A8K1C554</accession>
<feature type="active site" description="Proton donor" evidence="7">
    <location>
        <position position="211"/>
    </location>
</feature>
<evidence type="ECO:0000256" key="1">
    <source>
        <dbReference type="ARBA" id="ARBA00010501"/>
    </source>
</evidence>
<evidence type="ECO:0000256" key="5">
    <source>
        <dbReference type="ARBA" id="ARBA00022912"/>
    </source>
</evidence>
<comment type="catalytic activity">
    <reaction evidence="6">
        <text>O-phospho-L-tyrosyl-[protein] + H2O = L-tyrosyl-[protein] + phosphate</text>
        <dbReference type="Rhea" id="RHEA:10684"/>
        <dbReference type="Rhea" id="RHEA-COMP:10136"/>
        <dbReference type="Rhea" id="RHEA-COMP:20101"/>
        <dbReference type="ChEBI" id="CHEBI:15377"/>
        <dbReference type="ChEBI" id="CHEBI:43474"/>
        <dbReference type="ChEBI" id="CHEBI:46858"/>
        <dbReference type="ChEBI" id="CHEBI:61978"/>
        <dbReference type="EC" id="3.1.3.48"/>
    </reaction>
</comment>
<dbReference type="OrthoDB" id="167668at2759"/>
<dbReference type="InterPro" id="IPR038102">
    <property type="entry name" value="EYA_dom_sf"/>
</dbReference>
<dbReference type="GO" id="GO:0046872">
    <property type="term" value="F:metal ion binding"/>
    <property type="evidence" value="ECO:0007669"/>
    <property type="project" value="UniProtKB-KW"/>
</dbReference>